<dbReference type="Gene3D" id="3.90.280.10">
    <property type="entry name" value="PEBP-like"/>
    <property type="match status" value="1"/>
</dbReference>
<dbReference type="Proteomes" id="UP000298416">
    <property type="component" value="Unassembled WGS sequence"/>
</dbReference>
<evidence type="ECO:0000313" key="2">
    <source>
        <dbReference type="Proteomes" id="UP000298416"/>
    </source>
</evidence>
<dbReference type="AlphaFoldDB" id="A0A8X8XQH6"/>
<comment type="caution">
    <text evidence="1">The sequence shown here is derived from an EMBL/GenBank/DDBJ whole genome shotgun (WGS) entry which is preliminary data.</text>
</comment>
<reference evidence="1" key="1">
    <citation type="submission" date="2018-01" db="EMBL/GenBank/DDBJ databases">
        <authorList>
            <person name="Mao J.F."/>
        </authorList>
    </citation>
    <scope>NUCLEOTIDE SEQUENCE</scope>
    <source>
        <strain evidence="1">Huo1</strain>
        <tissue evidence="1">Leaf</tissue>
    </source>
</reference>
<dbReference type="InterPro" id="IPR036610">
    <property type="entry name" value="PEBP-like_sf"/>
</dbReference>
<reference evidence="1" key="2">
    <citation type="submission" date="2020-08" db="EMBL/GenBank/DDBJ databases">
        <title>Plant Genome Project.</title>
        <authorList>
            <person name="Zhang R.-G."/>
        </authorList>
    </citation>
    <scope>NUCLEOTIDE SEQUENCE</scope>
    <source>
        <strain evidence="1">Huo1</strain>
        <tissue evidence="1">Leaf</tissue>
    </source>
</reference>
<accession>A0A8X8XQH6</accession>
<dbReference type="CDD" id="cd00866">
    <property type="entry name" value="PEBP_euk"/>
    <property type="match status" value="1"/>
</dbReference>
<protein>
    <recommendedName>
        <fullName evidence="3">Protein FLOWERING LOCUS T</fullName>
    </recommendedName>
</protein>
<dbReference type="EMBL" id="PNBA02000008">
    <property type="protein sequence ID" value="KAG6416739.1"/>
    <property type="molecule type" value="Genomic_DNA"/>
</dbReference>
<evidence type="ECO:0008006" key="3">
    <source>
        <dbReference type="Google" id="ProtNLM"/>
    </source>
</evidence>
<dbReference type="InterPro" id="IPR035810">
    <property type="entry name" value="PEBP_euk"/>
</dbReference>
<dbReference type="InterPro" id="IPR008914">
    <property type="entry name" value="PEBP"/>
</dbReference>
<organism evidence="1">
    <name type="scientific">Salvia splendens</name>
    <name type="common">Scarlet sage</name>
    <dbReference type="NCBI Taxonomy" id="180675"/>
    <lineage>
        <taxon>Eukaryota</taxon>
        <taxon>Viridiplantae</taxon>
        <taxon>Streptophyta</taxon>
        <taxon>Embryophyta</taxon>
        <taxon>Tracheophyta</taxon>
        <taxon>Spermatophyta</taxon>
        <taxon>Magnoliopsida</taxon>
        <taxon>eudicotyledons</taxon>
        <taxon>Gunneridae</taxon>
        <taxon>Pentapetalae</taxon>
        <taxon>asterids</taxon>
        <taxon>lamiids</taxon>
        <taxon>Lamiales</taxon>
        <taxon>Lamiaceae</taxon>
        <taxon>Nepetoideae</taxon>
        <taxon>Mentheae</taxon>
        <taxon>Salviinae</taxon>
        <taxon>Salvia</taxon>
        <taxon>Salvia subgen. Calosphace</taxon>
        <taxon>core Calosphace</taxon>
    </lineage>
</organism>
<dbReference type="SUPFAM" id="SSF49777">
    <property type="entry name" value="PEBP-like"/>
    <property type="match status" value="1"/>
</dbReference>
<name>A0A8X8XQH6_SALSN</name>
<dbReference type="PANTHER" id="PTHR11362">
    <property type="entry name" value="PHOSPHATIDYLETHANOLAMINE-BINDING PROTEIN"/>
    <property type="match status" value="1"/>
</dbReference>
<evidence type="ECO:0000313" key="1">
    <source>
        <dbReference type="EMBL" id="KAG6416739.1"/>
    </source>
</evidence>
<sequence>MPQHVRTTNICMARERRQALAVSSVVGDVLEPFTPLVDLRAYSEGKIIISGCRLRPSQVRDRPRVLIGGPDDFRTFYTLIMVDADAPSPSDPYLKEYLHWSTNISKLVTDIPGNTDASFGREIVSYESPQPAVGIHRLVLVLFRQQGVRQAVGAPARRQNFNTREFCEVHNLVAPVAALYYNCHRENGTGGRRV</sequence>
<proteinExistence type="predicted"/>
<keyword evidence="2" id="KW-1185">Reference proteome</keyword>
<dbReference type="Pfam" id="PF01161">
    <property type="entry name" value="PBP"/>
    <property type="match status" value="1"/>
</dbReference>
<dbReference type="PANTHER" id="PTHR11362:SF9">
    <property type="entry name" value="PROTEIN FLOWERING LOCUS T-RELATED"/>
    <property type="match status" value="1"/>
</dbReference>
<gene>
    <name evidence="1" type="ORF">SASPL_124175</name>
</gene>